<dbReference type="EMBL" id="HE797169">
    <property type="protein sequence ID" value="CCM04809.1"/>
    <property type="molecule type" value="Genomic_DNA"/>
</dbReference>
<evidence type="ECO:0008006" key="4">
    <source>
        <dbReference type="Google" id="ProtNLM"/>
    </source>
</evidence>
<dbReference type="AlphaFoldDB" id="J4H4D6"/>
<feature type="region of interest" description="Disordered" evidence="1">
    <location>
        <begin position="1"/>
        <end position="21"/>
    </location>
</feature>
<dbReference type="Proteomes" id="UP000006352">
    <property type="component" value="Unassembled WGS sequence"/>
</dbReference>
<dbReference type="STRING" id="599839.J4H4D6"/>
<keyword evidence="3" id="KW-1185">Reference proteome</keyword>
<evidence type="ECO:0000313" key="3">
    <source>
        <dbReference type="Proteomes" id="UP000006352"/>
    </source>
</evidence>
<dbReference type="SUPFAM" id="SSF56112">
    <property type="entry name" value="Protein kinase-like (PK-like)"/>
    <property type="match status" value="1"/>
</dbReference>
<evidence type="ECO:0000313" key="2">
    <source>
        <dbReference type="EMBL" id="CCM04809.1"/>
    </source>
</evidence>
<organism evidence="2 3">
    <name type="scientific">Fibroporia radiculosa</name>
    <dbReference type="NCBI Taxonomy" id="599839"/>
    <lineage>
        <taxon>Eukaryota</taxon>
        <taxon>Fungi</taxon>
        <taxon>Dikarya</taxon>
        <taxon>Basidiomycota</taxon>
        <taxon>Agaricomycotina</taxon>
        <taxon>Agaricomycetes</taxon>
        <taxon>Polyporales</taxon>
        <taxon>Fibroporiaceae</taxon>
        <taxon>Fibroporia</taxon>
    </lineage>
</organism>
<dbReference type="InterPro" id="IPR011009">
    <property type="entry name" value="Kinase-like_dom_sf"/>
</dbReference>
<dbReference type="OrthoDB" id="5327923at2759"/>
<proteinExistence type="predicted"/>
<dbReference type="HOGENOM" id="CLU_021481_0_0_1"/>
<dbReference type="GeneID" id="24099720"/>
<reference evidence="2 3" key="1">
    <citation type="journal article" date="2012" name="Appl. Environ. Microbiol.">
        <title>Short-read sequencing for genomic analysis of the brown rot fungus Fibroporia radiculosa.</title>
        <authorList>
            <person name="Tang J.D."/>
            <person name="Perkins A.D."/>
            <person name="Sonstegard T.S."/>
            <person name="Schroeder S.G."/>
            <person name="Burgess S.C."/>
            <person name="Diehl S.V."/>
        </authorList>
    </citation>
    <scope>NUCLEOTIDE SEQUENCE [LARGE SCALE GENOMIC DNA]</scope>
    <source>
        <strain evidence="2 3">TFFH 294</strain>
    </source>
</reference>
<evidence type="ECO:0000256" key="1">
    <source>
        <dbReference type="SAM" id="MobiDB-lite"/>
    </source>
</evidence>
<dbReference type="InParanoid" id="J4H4D6"/>
<gene>
    <name evidence="2" type="ORF">FIBRA_07002</name>
</gene>
<name>J4H4D6_9APHY</name>
<protein>
    <recommendedName>
        <fullName evidence="4">Protein kinase domain-containing protein</fullName>
    </recommendedName>
</protein>
<sequence length="336" mass="38433">MIQESEENHYKLDKIDDHEPDPYVVPPYSTMHVQDDIAAAKHDVSEHDLDDMNDFARRTALLECEHLKSNIPKLEEFIPSEYFPNILLVNDTNDLVSGTGCRFKTTRYAREEKPSRLLIEYERVWPVFDRDVQSNLGVPSEAKTVDVNRLAPKATQLRVARLHLSASSLIGVGHHSTVYRGIAVKIAGSSSSARGMLEKEANIYNKLPKHLMEDWNGFNLVTPHKYPVPADAVVPKFYGYHVPKDPYIGSCHLDRSPILLVEECGVPIRSYGMNPDEWCCLTHVLRLHYANFIQNFLYERNILIQPGPLSHPPSERSFDRPSFRIIDFGRAERLED</sequence>
<dbReference type="RefSeq" id="XP_012184092.1">
    <property type="nucleotide sequence ID" value="XM_012328702.1"/>
</dbReference>
<accession>J4H4D6</accession>